<dbReference type="EMBL" id="AWSU01000285">
    <property type="protein sequence ID" value="ERI74811.1"/>
    <property type="molecule type" value="Genomic_DNA"/>
</dbReference>
<keyword evidence="1" id="KW-0812">Transmembrane</keyword>
<reference evidence="2 3" key="1">
    <citation type="submission" date="2013-07" db="EMBL/GenBank/DDBJ databases">
        <authorList>
            <person name="Weinstock G."/>
            <person name="Sodergren E."/>
            <person name="Wylie T."/>
            <person name="Fulton L."/>
            <person name="Fulton R."/>
            <person name="Fronick C."/>
            <person name="O'Laughlin M."/>
            <person name="Godfrey J."/>
            <person name="Miner T."/>
            <person name="Herter B."/>
            <person name="Appelbaum E."/>
            <person name="Cordes M."/>
            <person name="Lek S."/>
            <person name="Wollam A."/>
            <person name="Pepin K.H."/>
            <person name="Palsikar V.B."/>
            <person name="Mitreva M."/>
            <person name="Wilson R.K."/>
        </authorList>
    </citation>
    <scope>NUCLEOTIDE SEQUENCE [LARGE SCALE GENOMIC DNA]</scope>
    <source>
        <strain evidence="2 3">ATCC 14940</strain>
    </source>
</reference>
<protein>
    <submittedName>
        <fullName evidence="2">Uncharacterized protein</fullName>
    </submittedName>
</protein>
<keyword evidence="1" id="KW-0472">Membrane</keyword>
<evidence type="ECO:0000313" key="3">
    <source>
        <dbReference type="Proteomes" id="UP000016491"/>
    </source>
</evidence>
<proteinExistence type="predicted"/>
<keyword evidence="1" id="KW-1133">Transmembrane helix</keyword>
<gene>
    <name evidence="2" type="ORF">CLOSYM_03670</name>
</gene>
<accession>A0ABC9TU80</accession>
<evidence type="ECO:0000256" key="1">
    <source>
        <dbReference type="SAM" id="Phobius"/>
    </source>
</evidence>
<dbReference type="Proteomes" id="UP000016491">
    <property type="component" value="Unassembled WGS sequence"/>
</dbReference>
<organism evidence="2 3">
    <name type="scientific">[Clostridium] symbiosum ATCC 14940</name>
    <dbReference type="NCBI Taxonomy" id="411472"/>
    <lineage>
        <taxon>Bacteria</taxon>
        <taxon>Bacillati</taxon>
        <taxon>Bacillota</taxon>
        <taxon>Clostridia</taxon>
        <taxon>Lachnospirales</taxon>
        <taxon>Lachnospiraceae</taxon>
        <taxon>Otoolea</taxon>
    </lineage>
</organism>
<sequence>MTGVWHVASDCFIIFAYLRSFYSYISIFKYLYAETAAVNSL</sequence>
<feature type="transmembrane region" description="Helical" evidence="1">
    <location>
        <begin position="12"/>
        <end position="32"/>
    </location>
</feature>
<name>A0ABC9TU80_CLOSY</name>
<comment type="caution">
    <text evidence="2">The sequence shown here is derived from an EMBL/GenBank/DDBJ whole genome shotgun (WGS) entry which is preliminary data.</text>
</comment>
<dbReference type="AlphaFoldDB" id="A0ABC9TU80"/>
<evidence type="ECO:0000313" key="2">
    <source>
        <dbReference type="EMBL" id="ERI74811.1"/>
    </source>
</evidence>